<organism evidence="1 2">
    <name type="scientific">Melia azedarach</name>
    <name type="common">Chinaberry tree</name>
    <dbReference type="NCBI Taxonomy" id="155640"/>
    <lineage>
        <taxon>Eukaryota</taxon>
        <taxon>Viridiplantae</taxon>
        <taxon>Streptophyta</taxon>
        <taxon>Embryophyta</taxon>
        <taxon>Tracheophyta</taxon>
        <taxon>Spermatophyta</taxon>
        <taxon>Magnoliopsida</taxon>
        <taxon>eudicotyledons</taxon>
        <taxon>Gunneridae</taxon>
        <taxon>Pentapetalae</taxon>
        <taxon>rosids</taxon>
        <taxon>malvids</taxon>
        <taxon>Sapindales</taxon>
        <taxon>Meliaceae</taxon>
        <taxon>Melia</taxon>
    </lineage>
</organism>
<dbReference type="Proteomes" id="UP001164539">
    <property type="component" value="Chromosome 2"/>
</dbReference>
<name>A0ACC1YN54_MELAZ</name>
<evidence type="ECO:0000313" key="1">
    <source>
        <dbReference type="EMBL" id="KAJ4724573.1"/>
    </source>
</evidence>
<sequence>MSFRRSALVAFLLLTLSVAVSGQAMTPGPSEALGPAAMGPSEALGPAAMGPTSPSDDCLTKVLNMSDCLSYVTVGSNVTVPDKPCCPELAGLVDSNPICLCDLLGKGSSYGLSIDLNRALKLPSICGVSTPPVDLCSVVGVPVGGPTASEGPTSGVQPPAGLAASPSTGNNGASCNAVSVLTILIGLAFGYLF</sequence>
<evidence type="ECO:0000313" key="2">
    <source>
        <dbReference type="Proteomes" id="UP001164539"/>
    </source>
</evidence>
<protein>
    <submittedName>
        <fullName evidence="1">Non-specific lipid-transfer protein-like protein</fullName>
    </submittedName>
</protein>
<comment type="caution">
    <text evidence="1">The sequence shown here is derived from an EMBL/GenBank/DDBJ whole genome shotgun (WGS) entry which is preliminary data.</text>
</comment>
<keyword evidence="2" id="KW-1185">Reference proteome</keyword>
<gene>
    <name evidence="1" type="ORF">OWV82_003549</name>
</gene>
<reference evidence="1 2" key="1">
    <citation type="journal article" date="2023" name="Science">
        <title>Complex scaffold remodeling in plant triterpene biosynthesis.</title>
        <authorList>
            <person name="De La Pena R."/>
            <person name="Hodgson H."/>
            <person name="Liu J.C."/>
            <person name="Stephenson M.J."/>
            <person name="Martin A.C."/>
            <person name="Owen C."/>
            <person name="Harkess A."/>
            <person name="Leebens-Mack J."/>
            <person name="Jimenez L.E."/>
            <person name="Osbourn A."/>
            <person name="Sattely E.S."/>
        </authorList>
    </citation>
    <scope>NUCLEOTIDE SEQUENCE [LARGE SCALE GENOMIC DNA]</scope>
    <source>
        <strain evidence="2">cv. JPN11</strain>
        <tissue evidence="1">Leaf</tissue>
    </source>
</reference>
<proteinExistence type="predicted"/>
<dbReference type="EMBL" id="CM051395">
    <property type="protein sequence ID" value="KAJ4724573.1"/>
    <property type="molecule type" value="Genomic_DNA"/>
</dbReference>
<accession>A0ACC1YN54</accession>